<comment type="caution">
    <text evidence="5">Lacks conserved residue(s) required for the propagation of feature annotation.</text>
</comment>
<dbReference type="KEGG" id="tmb:Thimo_2287"/>
<dbReference type="SUPFAM" id="SSF52374">
    <property type="entry name" value="Nucleotidylyl transferase"/>
    <property type="match status" value="1"/>
</dbReference>
<feature type="binding site" evidence="5">
    <location>
        <position position="221"/>
    </location>
    <ligand>
        <name>ATP</name>
        <dbReference type="ChEBI" id="CHEBI:30616"/>
    </ligand>
</feature>
<comment type="cofactor">
    <cofactor evidence="5">
        <name>Zn(2+)</name>
        <dbReference type="ChEBI" id="CHEBI:29105"/>
    </cofactor>
    <text evidence="5">Binds 1 zinc ion per subunit.</text>
</comment>
<feature type="binding site" evidence="5">
    <location>
        <position position="104"/>
    </location>
    <ligand>
        <name>Zn(2+)</name>
        <dbReference type="ChEBI" id="CHEBI:29105"/>
    </ligand>
</feature>
<feature type="binding site" evidence="5">
    <location>
        <position position="162"/>
    </location>
    <ligand>
        <name>L-glutamate</name>
        <dbReference type="ChEBI" id="CHEBI:29985"/>
    </ligand>
</feature>
<feature type="short sequence motif" description="'KMSKS' region" evidence="5">
    <location>
        <begin position="218"/>
        <end position="222"/>
    </location>
</feature>
<dbReference type="STRING" id="765912.Thimo_2287"/>
<comment type="function">
    <text evidence="5">Catalyzes the tRNA-independent activation of glutamate in presence of ATP and the subsequent transfer of glutamate onto a tRNA(Asp). Glutamate is transferred on the 2-amino-5-(4,5-dihydroxy-2-cyclopenten-1-yl) moiety of the queuosine in the wobble position of the QUC anticodon.</text>
</comment>
<keyword evidence="1 5" id="KW-0436">Ligase</keyword>
<dbReference type="InterPro" id="IPR049940">
    <property type="entry name" value="GluQ/Sye"/>
</dbReference>
<feature type="binding site" evidence="5">
    <location>
        <position position="180"/>
    </location>
    <ligand>
        <name>L-glutamate</name>
        <dbReference type="ChEBI" id="CHEBI:29985"/>
    </ligand>
</feature>
<dbReference type="NCBIfam" id="TIGR03838">
    <property type="entry name" value="queuosine_YadB"/>
    <property type="match status" value="1"/>
</dbReference>
<keyword evidence="2 5" id="KW-0547">Nucleotide-binding</keyword>
<dbReference type="GO" id="GO:0006400">
    <property type="term" value="P:tRNA modification"/>
    <property type="evidence" value="ECO:0007669"/>
    <property type="project" value="InterPro"/>
</dbReference>
<dbReference type="HOGENOM" id="CLU_015768_0_1_6"/>
<keyword evidence="6" id="KW-0648">Protein biosynthesis</keyword>
<dbReference type="AlphaFoldDB" id="L0GYL1"/>
<dbReference type="PATRIC" id="fig|765912.4.peg.2245"/>
<keyword evidence="9" id="KW-1185">Reference proteome</keyword>
<feature type="binding site" evidence="5">
    <location>
        <position position="84"/>
    </location>
    <ligand>
        <name>Zn(2+)</name>
        <dbReference type="ChEBI" id="CHEBI:29105"/>
    </ligand>
</feature>
<dbReference type="PANTHER" id="PTHR43311">
    <property type="entry name" value="GLUTAMATE--TRNA LIGASE"/>
    <property type="match status" value="1"/>
</dbReference>
<dbReference type="Proteomes" id="UP000010816">
    <property type="component" value="Chromosome"/>
</dbReference>
<protein>
    <recommendedName>
        <fullName evidence="5">Glutamyl-Q tRNA(Asp) synthetase</fullName>
        <shortName evidence="5">Glu-Q-RSs</shortName>
        <ecNumber evidence="5">6.1.1.-</ecNumber>
    </recommendedName>
</protein>
<dbReference type="GO" id="GO:0008270">
    <property type="term" value="F:zinc ion binding"/>
    <property type="evidence" value="ECO:0007669"/>
    <property type="project" value="UniProtKB-UniRule"/>
</dbReference>
<dbReference type="GO" id="GO:0004818">
    <property type="term" value="F:glutamate-tRNA ligase activity"/>
    <property type="evidence" value="ECO:0007669"/>
    <property type="project" value="TreeGrafter"/>
</dbReference>
<keyword evidence="5" id="KW-0862">Zinc</keyword>
<feature type="binding site" evidence="5">
    <location>
        <position position="108"/>
    </location>
    <ligand>
        <name>Zn(2+)</name>
        <dbReference type="ChEBI" id="CHEBI:29105"/>
    </ligand>
</feature>
<sequence length="290" mass="31552">MHFGSLVAAFASFVDARHRGGEWLVRIDDLDPPRTVAGAAERQLETLHAFGLHWDGPVVYQSTRTAAYAVALDELIAQGLVYPCGCSRKEIAAHGRAGLEGPIYPGTCRGGLPAGRAPRAWRFATQPGQVRFDDRIQGARSQDLAATVGDFVVRRADGIHAYQLAVVVDDAWQGITDIVRGADLVDSTPRQIALQRALALPTPTYAHVPLVLDPAGRKLSKSDAALPADPDDPLPALMRAWFFLGQAPLLPRPTSQIELLERAVASWDIARVRGRRSRPHLPETEKSPFI</sequence>
<proteinExistence type="inferred from homology"/>
<dbReference type="GO" id="GO:0005829">
    <property type="term" value="C:cytosol"/>
    <property type="evidence" value="ECO:0007669"/>
    <property type="project" value="TreeGrafter"/>
</dbReference>
<organism evidence="8 9">
    <name type="scientific">Thioflavicoccus mobilis 8321</name>
    <dbReference type="NCBI Taxonomy" id="765912"/>
    <lineage>
        <taxon>Bacteria</taxon>
        <taxon>Pseudomonadati</taxon>
        <taxon>Pseudomonadota</taxon>
        <taxon>Gammaproteobacteria</taxon>
        <taxon>Chromatiales</taxon>
        <taxon>Chromatiaceae</taxon>
        <taxon>Thioflavicoccus</taxon>
    </lineage>
</organism>
<dbReference type="InterPro" id="IPR022380">
    <property type="entry name" value="Glu-Q_tRNA(Asp)_Synthase"/>
</dbReference>
<comment type="similarity">
    <text evidence="5">Belongs to the class-I aminoacyl-tRNA synthetase family. GluQ subfamily.</text>
</comment>
<evidence type="ECO:0000256" key="2">
    <source>
        <dbReference type="ARBA" id="ARBA00022741"/>
    </source>
</evidence>
<dbReference type="GO" id="GO:0005524">
    <property type="term" value="F:ATP binding"/>
    <property type="evidence" value="ECO:0007669"/>
    <property type="project" value="UniProtKB-KW"/>
</dbReference>
<dbReference type="HAMAP" id="MF_01428">
    <property type="entry name" value="Glu_Q_tRNA_synth"/>
    <property type="match status" value="1"/>
</dbReference>
<feature type="domain" description="Glutamyl/glutaminyl-tRNA synthetase class Ib catalytic" evidence="7">
    <location>
        <begin position="1"/>
        <end position="225"/>
    </location>
</feature>
<evidence type="ECO:0000313" key="8">
    <source>
        <dbReference type="EMBL" id="AGA91031.1"/>
    </source>
</evidence>
<dbReference type="Pfam" id="PF00749">
    <property type="entry name" value="tRNA-synt_1c"/>
    <property type="match status" value="1"/>
</dbReference>
<keyword evidence="4 5" id="KW-0030">Aminoacyl-tRNA synthetase</keyword>
<dbReference type="EC" id="6.1.1.-" evidence="5"/>
<dbReference type="EMBL" id="CP003051">
    <property type="protein sequence ID" value="AGA91031.1"/>
    <property type="molecule type" value="Genomic_DNA"/>
</dbReference>
<dbReference type="Gene3D" id="3.40.50.620">
    <property type="entry name" value="HUPs"/>
    <property type="match status" value="1"/>
</dbReference>
<reference evidence="8 9" key="1">
    <citation type="submission" date="2011-09" db="EMBL/GenBank/DDBJ databases">
        <title>Complete sequence of chromosome of Thioflavicoccus mobilis 8321.</title>
        <authorList>
            <consortium name="US DOE Joint Genome Institute"/>
            <person name="Lucas S."/>
            <person name="Han J."/>
            <person name="Lapidus A."/>
            <person name="Cheng J.-F."/>
            <person name="Goodwin L."/>
            <person name="Pitluck S."/>
            <person name="Peters L."/>
            <person name="Ovchinnikova G."/>
            <person name="Lu M."/>
            <person name="Detter J.C."/>
            <person name="Han C."/>
            <person name="Tapia R."/>
            <person name="Land M."/>
            <person name="Hauser L."/>
            <person name="Kyrpides N."/>
            <person name="Ivanova N."/>
            <person name="Pagani I."/>
            <person name="Vogl K."/>
            <person name="Liu Z."/>
            <person name="Imhoff J."/>
            <person name="Thiel V."/>
            <person name="Frigaard N.-U."/>
            <person name="Bryant D."/>
            <person name="Woyke T."/>
        </authorList>
    </citation>
    <scope>NUCLEOTIDE SEQUENCE [LARGE SCALE GENOMIC DNA]</scope>
    <source>
        <strain evidence="8 9">8321</strain>
    </source>
</reference>
<evidence type="ECO:0000256" key="6">
    <source>
        <dbReference type="RuleBase" id="RU363037"/>
    </source>
</evidence>
<dbReference type="GO" id="GO:0006424">
    <property type="term" value="P:glutamyl-tRNA aminoacylation"/>
    <property type="evidence" value="ECO:0007669"/>
    <property type="project" value="InterPro"/>
</dbReference>
<keyword evidence="3 5" id="KW-0067">ATP-binding</keyword>
<dbReference type="NCBIfam" id="NF004314">
    <property type="entry name" value="PRK05710.1-3"/>
    <property type="match status" value="1"/>
</dbReference>
<evidence type="ECO:0000256" key="4">
    <source>
        <dbReference type="ARBA" id="ARBA00023146"/>
    </source>
</evidence>
<accession>L0GYL1</accession>
<dbReference type="InterPro" id="IPR014729">
    <property type="entry name" value="Rossmann-like_a/b/a_fold"/>
</dbReference>
<evidence type="ECO:0000256" key="3">
    <source>
        <dbReference type="ARBA" id="ARBA00022840"/>
    </source>
</evidence>
<keyword evidence="5" id="KW-0479">Metal-binding</keyword>
<name>L0GYL1_9GAMM</name>
<dbReference type="InterPro" id="IPR020058">
    <property type="entry name" value="Glu/Gln-tRNA-synth_Ib_cat-dom"/>
</dbReference>
<dbReference type="eggNOG" id="COG0008">
    <property type="taxonomic scope" value="Bacteria"/>
</dbReference>
<evidence type="ECO:0000259" key="7">
    <source>
        <dbReference type="Pfam" id="PF00749"/>
    </source>
</evidence>
<evidence type="ECO:0000256" key="1">
    <source>
        <dbReference type="ARBA" id="ARBA00022598"/>
    </source>
</evidence>
<dbReference type="PANTHER" id="PTHR43311:SF1">
    <property type="entry name" value="GLUTAMYL-Q TRNA(ASP) SYNTHETASE"/>
    <property type="match status" value="1"/>
</dbReference>
<feature type="binding site" evidence="5">
    <location>
        <position position="28"/>
    </location>
    <ligand>
        <name>L-glutamate</name>
        <dbReference type="ChEBI" id="CHEBI:29985"/>
    </ligand>
</feature>
<gene>
    <name evidence="5" type="primary">gluQ</name>
    <name evidence="8" type="ORF">Thimo_2287</name>
</gene>
<feature type="binding site" evidence="5">
    <location>
        <position position="86"/>
    </location>
    <ligand>
        <name>Zn(2+)</name>
        <dbReference type="ChEBI" id="CHEBI:29105"/>
    </ligand>
</feature>
<evidence type="ECO:0000256" key="5">
    <source>
        <dbReference type="HAMAP-Rule" id="MF_01428"/>
    </source>
</evidence>
<evidence type="ECO:0000313" key="9">
    <source>
        <dbReference type="Proteomes" id="UP000010816"/>
    </source>
</evidence>